<evidence type="ECO:0000256" key="1">
    <source>
        <dbReference type="ARBA" id="ARBA00004370"/>
    </source>
</evidence>
<dbReference type="SUPFAM" id="SSF46938">
    <property type="entry name" value="CRAL/TRIO N-terminal domain"/>
    <property type="match status" value="1"/>
</dbReference>
<dbReference type="STRING" id="35608.A0A2U1PKZ7"/>
<dbReference type="PANTHER" id="PTHR45932:SF4">
    <property type="entry name" value="PATELLIN-6"/>
    <property type="match status" value="1"/>
</dbReference>
<evidence type="ECO:0000313" key="5">
    <source>
        <dbReference type="EMBL" id="PWA86431.1"/>
    </source>
</evidence>
<gene>
    <name evidence="5" type="ORF">CTI12_AA062950</name>
</gene>
<dbReference type="SUPFAM" id="SSF52087">
    <property type="entry name" value="CRAL/TRIO domain"/>
    <property type="match status" value="1"/>
</dbReference>
<dbReference type="AlphaFoldDB" id="A0A2U1PKZ7"/>
<feature type="domain" description="CRAL-TRIO" evidence="4">
    <location>
        <begin position="112"/>
        <end position="309"/>
    </location>
</feature>
<dbReference type="Gene3D" id="3.40.525.10">
    <property type="entry name" value="CRAL-TRIO lipid binding domain"/>
    <property type="match status" value="1"/>
</dbReference>
<proteinExistence type="predicted"/>
<dbReference type="EMBL" id="PKPP01001018">
    <property type="protein sequence ID" value="PWA86431.1"/>
    <property type="molecule type" value="Genomic_DNA"/>
</dbReference>
<dbReference type="GO" id="GO:0016020">
    <property type="term" value="C:membrane"/>
    <property type="evidence" value="ECO:0007669"/>
    <property type="project" value="UniProtKB-SubCell"/>
</dbReference>
<evidence type="ECO:0000256" key="3">
    <source>
        <dbReference type="ARBA" id="ARBA00023136"/>
    </source>
</evidence>
<dbReference type="SMART" id="SM00516">
    <property type="entry name" value="SEC14"/>
    <property type="match status" value="1"/>
</dbReference>
<accession>A0A2U1PKZ7</accession>
<dbReference type="InterPro" id="IPR001251">
    <property type="entry name" value="CRAL-TRIO_dom"/>
</dbReference>
<dbReference type="SMART" id="SM01100">
    <property type="entry name" value="CRAL_TRIO_N"/>
    <property type="match status" value="1"/>
</dbReference>
<dbReference type="InterPro" id="IPR044834">
    <property type="entry name" value="PATL"/>
</dbReference>
<dbReference type="InterPro" id="IPR036273">
    <property type="entry name" value="CRAL/TRIO_N_dom_sf"/>
</dbReference>
<dbReference type="Proteomes" id="UP000245207">
    <property type="component" value="Unassembled WGS sequence"/>
</dbReference>
<keyword evidence="2" id="KW-0813">Transport</keyword>
<dbReference type="Pfam" id="PF00650">
    <property type="entry name" value="CRAL_TRIO"/>
    <property type="match status" value="1"/>
</dbReference>
<reference evidence="5 6" key="1">
    <citation type="journal article" date="2018" name="Mol. Plant">
        <title>The genome of Artemisia annua provides insight into the evolution of Asteraceae family and artemisinin biosynthesis.</title>
        <authorList>
            <person name="Shen Q."/>
            <person name="Zhang L."/>
            <person name="Liao Z."/>
            <person name="Wang S."/>
            <person name="Yan T."/>
            <person name="Shi P."/>
            <person name="Liu M."/>
            <person name="Fu X."/>
            <person name="Pan Q."/>
            <person name="Wang Y."/>
            <person name="Lv Z."/>
            <person name="Lu X."/>
            <person name="Zhang F."/>
            <person name="Jiang W."/>
            <person name="Ma Y."/>
            <person name="Chen M."/>
            <person name="Hao X."/>
            <person name="Li L."/>
            <person name="Tang Y."/>
            <person name="Lv G."/>
            <person name="Zhou Y."/>
            <person name="Sun X."/>
            <person name="Brodelius P.E."/>
            <person name="Rose J.K.C."/>
            <person name="Tang K."/>
        </authorList>
    </citation>
    <scope>NUCLEOTIDE SEQUENCE [LARGE SCALE GENOMIC DNA]</scope>
    <source>
        <strain evidence="6">cv. Huhao1</strain>
        <tissue evidence="5">Leaf</tissue>
    </source>
</reference>
<evidence type="ECO:0000259" key="4">
    <source>
        <dbReference type="PROSITE" id="PS50191"/>
    </source>
</evidence>
<protein>
    <recommendedName>
        <fullName evidence="4">CRAL-TRIO domain-containing protein</fullName>
    </recommendedName>
</protein>
<dbReference type="OrthoDB" id="75724at2759"/>
<keyword evidence="3" id="KW-0472">Membrane</keyword>
<dbReference type="InterPro" id="IPR056794">
    <property type="entry name" value="PATL1-6_C_GOLD"/>
</dbReference>
<dbReference type="InterPro" id="IPR036598">
    <property type="entry name" value="GOLD_dom_sf"/>
</dbReference>
<dbReference type="InterPro" id="IPR036865">
    <property type="entry name" value="CRAL-TRIO_dom_sf"/>
</dbReference>
<dbReference type="Pfam" id="PF03765">
    <property type="entry name" value="CRAL_TRIO_N"/>
    <property type="match status" value="1"/>
</dbReference>
<name>A0A2U1PKZ7_ARTAN</name>
<dbReference type="PROSITE" id="PS50191">
    <property type="entry name" value="CRAL_TRIO"/>
    <property type="match status" value="1"/>
</dbReference>
<sequence length="444" mass="51311">MMKKSLGPLMKSGASLLRPQLRDIHSQNNLKPWENVALQYLRKMLNSKYKNEVSMWGIPLTKTSETERSDIILLKFLRAKEFNVPDSYNMLCKTISWRKDFGTDSILKEDLGPGFNDALAPRAYMRGFDREGNPVWYYHYGIYHYKTIRDNYLGNAENFQKFIRWRVQLLEKAIKMLDFKPGGSNSITQVVSFCNGFGGYFNPATKPFSHNIPDLDDFLNVVSIESKVNSNRILSILEDNYPGMISYQIILDVPWYLNILVSVRARYFARKHMLKCVMAEQGNIFETLFKYIKAEHIPYFHGGMDDPILDDVRMPRYKEPVISEFKINGGEKLDVQIDGIVKGAKVTWQAVGGGWDMEYHAKFVPDANPNLAIVVKEPSKMKRKAILWHDSYTAEEAGKIVLVFDNTPNKNREVIAYRYIVQQSTLSRLREKKKVVQQSMLKIA</sequence>
<dbReference type="GO" id="GO:0008289">
    <property type="term" value="F:lipid binding"/>
    <property type="evidence" value="ECO:0007669"/>
    <property type="project" value="InterPro"/>
</dbReference>
<comment type="subcellular location">
    <subcellularLocation>
        <location evidence="1">Membrane</location>
    </subcellularLocation>
</comment>
<comment type="caution">
    <text evidence="5">The sequence shown here is derived from an EMBL/GenBank/DDBJ whole genome shotgun (WGS) entry which is preliminary data.</text>
</comment>
<dbReference type="Pfam" id="PF25099">
    <property type="entry name" value="GOLD_PATL1_C"/>
    <property type="match status" value="1"/>
</dbReference>
<organism evidence="5 6">
    <name type="scientific">Artemisia annua</name>
    <name type="common">Sweet wormwood</name>
    <dbReference type="NCBI Taxonomy" id="35608"/>
    <lineage>
        <taxon>Eukaryota</taxon>
        <taxon>Viridiplantae</taxon>
        <taxon>Streptophyta</taxon>
        <taxon>Embryophyta</taxon>
        <taxon>Tracheophyta</taxon>
        <taxon>Spermatophyta</taxon>
        <taxon>Magnoliopsida</taxon>
        <taxon>eudicotyledons</taxon>
        <taxon>Gunneridae</taxon>
        <taxon>Pentapetalae</taxon>
        <taxon>asterids</taxon>
        <taxon>campanulids</taxon>
        <taxon>Asterales</taxon>
        <taxon>Asteraceae</taxon>
        <taxon>Asteroideae</taxon>
        <taxon>Anthemideae</taxon>
        <taxon>Artemisiinae</taxon>
        <taxon>Artemisia</taxon>
    </lineage>
</organism>
<dbReference type="SUPFAM" id="SSF101576">
    <property type="entry name" value="Supernatant protein factor (SPF), C-terminal domain"/>
    <property type="match status" value="1"/>
</dbReference>
<evidence type="ECO:0000313" key="6">
    <source>
        <dbReference type="Proteomes" id="UP000245207"/>
    </source>
</evidence>
<dbReference type="PANTHER" id="PTHR45932">
    <property type="entry name" value="PATELLIN-1"/>
    <property type="match status" value="1"/>
</dbReference>
<keyword evidence="6" id="KW-1185">Reference proteome</keyword>
<dbReference type="InterPro" id="IPR011074">
    <property type="entry name" value="CRAL/TRIO_N_dom"/>
</dbReference>
<evidence type="ECO:0000256" key="2">
    <source>
        <dbReference type="ARBA" id="ARBA00022448"/>
    </source>
</evidence>
<dbReference type="CDD" id="cd00170">
    <property type="entry name" value="SEC14"/>
    <property type="match status" value="1"/>
</dbReference>